<evidence type="ECO:0000256" key="6">
    <source>
        <dbReference type="ARBA" id="ARBA00023139"/>
    </source>
</evidence>
<dbReference type="GO" id="GO:0009847">
    <property type="term" value="P:spore germination"/>
    <property type="evidence" value="ECO:0007669"/>
    <property type="project" value="InterPro"/>
</dbReference>
<evidence type="ECO:0000256" key="8">
    <source>
        <dbReference type="SAM" id="SignalP"/>
    </source>
</evidence>
<dbReference type="GO" id="GO:0016020">
    <property type="term" value="C:membrane"/>
    <property type="evidence" value="ECO:0007669"/>
    <property type="project" value="UniProtKB-SubCell"/>
</dbReference>
<dbReference type="AlphaFoldDB" id="A0A4S4BWH3"/>
<keyword evidence="5" id="KW-0472">Membrane</keyword>
<dbReference type="OrthoDB" id="2380468at2"/>
<dbReference type="Pfam" id="PF05504">
    <property type="entry name" value="Spore_GerAC"/>
    <property type="match status" value="1"/>
</dbReference>
<feature type="domain" description="Spore germination protein N-terminal" evidence="10">
    <location>
        <begin position="25"/>
        <end position="199"/>
    </location>
</feature>
<dbReference type="InterPro" id="IPR008844">
    <property type="entry name" value="Spore_GerAC-like"/>
</dbReference>
<dbReference type="EMBL" id="SSOB01000013">
    <property type="protein sequence ID" value="THF79526.1"/>
    <property type="molecule type" value="Genomic_DNA"/>
</dbReference>
<evidence type="ECO:0000313" key="11">
    <source>
        <dbReference type="EMBL" id="THF79526.1"/>
    </source>
</evidence>
<feature type="chain" id="PRO_5020217798" evidence="8">
    <location>
        <begin position="26"/>
        <end position="383"/>
    </location>
</feature>
<dbReference type="Pfam" id="PF25198">
    <property type="entry name" value="Spore_GerAC_N"/>
    <property type="match status" value="1"/>
</dbReference>
<evidence type="ECO:0000313" key="12">
    <source>
        <dbReference type="Proteomes" id="UP000310636"/>
    </source>
</evidence>
<dbReference type="Proteomes" id="UP000310636">
    <property type="component" value="Unassembled WGS sequence"/>
</dbReference>
<dbReference type="Gene3D" id="3.30.300.210">
    <property type="entry name" value="Nutrient germinant receptor protein C, domain 3"/>
    <property type="match status" value="1"/>
</dbReference>
<evidence type="ECO:0000259" key="10">
    <source>
        <dbReference type="Pfam" id="PF25198"/>
    </source>
</evidence>
<evidence type="ECO:0000256" key="7">
    <source>
        <dbReference type="ARBA" id="ARBA00023288"/>
    </source>
</evidence>
<dbReference type="NCBIfam" id="TIGR02887">
    <property type="entry name" value="spore_ger_x_C"/>
    <property type="match status" value="1"/>
</dbReference>
<reference evidence="11 12" key="1">
    <citation type="submission" date="2019-04" db="EMBL/GenBank/DDBJ databases">
        <title>Cohnella sp. nov. isolated from preserved vegetables.</title>
        <authorList>
            <person name="Lin S.-Y."/>
            <person name="Hung M.-H."/>
            <person name="Young C.-C."/>
        </authorList>
    </citation>
    <scope>NUCLEOTIDE SEQUENCE [LARGE SCALE GENOMIC DNA]</scope>
    <source>
        <strain evidence="11 12">CC-MHH1044</strain>
    </source>
</reference>
<dbReference type="InterPro" id="IPR057336">
    <property type="entry name" value="GerAC_N"/>
</dbReference>
<comment type="similarity">
    <text evidence="2">Belongs to the GerABKC lipoprotein family.</text>
</comment>
<gene>
    <name evidence="11" type="ORF">E6C55_12130</name>
</gene>
<dbReference type="RefSeq" id="WP_136370062.1">
    <property type="nucleotide sequence ID" value="NZ_SSOB01000013.1"/>
</dbReference>
<keyword evidence="4 8" id="KW-0732">Signal</keyword>
<evidence type="ECO:0000259" key="9">
    <source>
        <dbReference type="Pfam" id="PF05504"/>
    </source>
</evidence>
<evidence type="ECO:0000256" key="1">
    <source>
        <dbReference type="ARBA" id="ARBA00004635"/>
    </source>
</evidence>
<feature type="domain" description="Spore germination GerAC-like C-terminal" evidence="9">
    <location>
        <begin position="218"/>
        <end position="376"/>
    </location>
</feature>
<evidence type="ECO:0000256" key="3">
    <source>
        <dbReference type="ARBA" id="ARBA00022544"/>
    </source>
</evidence>
<keyword evidence="6" id="KW-0564">Palmitate</keyword>
<keyword evidence="3" id="KW-0309">Germination</keyword>
<dbReference type="InterPro" id="IPR038501">
    <property type="entry name" value="Spore_GerAC_C_sf"/>
</dbReference>
<evidence type="ECO:0000256" key="4">
    <source>
        <dbReference type="ARBA" id="ARBA00022729"/>
    </source>
</evidence>
<keyword evidence="12" id="KW-1185">Reference proteome</keyword>
<feature type="signal peptide" evidence="8">
    <location>
        <begin position="1"/>
        <end position="25"/>
    </location>
</feature>
<accession>A0A4S4BWH3</accession>
<proteinExistence type="inferred from homology"/>
<protein>
    <submittedName>
        <fullName evidence="11">Ger(X)C family spore germination protein</fullName>
    </submittedName>
</protein>
<evidence type="ECO:0000256" key="5">
    <source>
        <dbReference type="ARBA" id="ARBA00023136"/>
    </source>
</evidence>
<sequence>MKLRRRFGALALLAALVLLPGCSNSHDVQNMAYVTAIGLDYADNKYKVYLQILNFNSVAKTENPNVGRKIPIWVGHGEGDTLSRAFTSVSETSQLRMFWGHVKVIFLTDRILRESSSQPANSINRNREIRYNIYLFGTKENLDDILSEPSLLDLSPLDTLAYNGSQAVSERFFTLPMTGNRFVSLVSEPGDAAWMPSVELEQKSWTEDEKPKKMFRVSGSYFFRKGKMTAWLPDVDAVGMRWKEKGLEGIPLRVPAAGKPLAVVNVMRPEYKATPVLEGGDVRFDIRVKAAGFIYEIFENRSVADIERETAKVIKEEIEMTFRKGAEQGCDPFGLRQTLYRTHPRVFKSLSDKKGFILTKESLRNVNVTVHIRNIGKLKGRVQ</sequence>
<organism evidence="11 12">
    <name type="scientific">Cohnella fermenti</name>
    <dbReference type="NCBI Taxonomy" id="2565925"/>
    <lineage>
        <taxon>Bacteria</taxon>
        <taxon>Bacillati</taxon>
        <taxon>Bacillota</taxon>
        <taxon>Bacilli</taxon>
        <taxon>Bacillales</taxon>
        <taxon>Paenibacillaceae</taxon>
        <taxon>Cohnella</taxon>
    </lineage>
</organism>
<evidence type="ECO:0000256" key="2">
    <source>
        <dbReference type="ARBA" id="ARBA00007886"/>
    </source>
</evidence>
<dbReference type="PANTHER" id="PTHR35789:SF1">
    <property type="entry name" value="SPORE GERMINATION PROTEIN B3"/>
    <property type="match status" value="1"/>
</dbReference>
<dbReference type="PANTHER" id="PTHR35789">
    <property type="entry name" value="SPORE GERMINATION PROTEIN B3"/>
    <property type="match status" value="1"/>
</dbReference>
<comment type="subcellular location">
    <subcellularLocation>
        <location evidence="1">Membrane</location>
        <topology evidence="1">Lipid-anchor</topology>
    </subcellularLocation>
</comment>
<name>A0A4S4BWH3_9BACL</name>
<dbReference type="InterPro" id="IPR046953">
    <property type="entry name" value="Spore_GerAC-like_C"/>
</dbReference>
<comment type="caution">
    <text evidence="11">The sequence shown here is derived from an EMBL/GenBank/DDBJ whole genome shotgun (WGS) entry which is preliminary data.</text>
</comment>
<keyword evidence="7" id="KW-0449">Lipoprotein</keyword>